<keyword evidence="3" id="KW-1185">Reference proteome</keyword>
<sequence>MKNINLKKGLTAILSAALITTFTVVIPSTARADVSCTEVSQLYSDFSYEECVGTDFQGANFKIRMPEKFNGTLFLYSHGIRNQVLLPIIPGVNPDGSYSRVRNMPDVAPGRTVADQEANALDLLSQGYALAGASPRVQGWAVPEAIEANMNLLEEAKTLYPKIKKIVSWGDSLGGHISQSMSEQFGVIDATVNLHMAGSAASQFNYAGDVFWLTKVLFDPTMKGSGYTNRFPNDPDGYKEFLGDVTKALTVLNALATAIGKNPVSPAWPETATNIPASLKAVPVRSAILLLGLLSGIPTQSQTYDASSGPAGPLETTFGVAISPALAVLENYAAALALGTVSYYDAETRCGGIVFDNTATDYAARLGDNGDVFAAALSGKTATNGLLAFLNPLNPAAKRVKGDAKAIECINNQSQYTGKVTVPTITLSQTADNITPAGYVQSFKNKYGQMVASKKAKPGLLLNIWNKPPDTYTKFTAAGSGIAPNVPTTGTTHYMFTNQQVMAVAKLAAAAAKTGKLPSAKTAKSAFKGDASIFIDPDYTPALLPQDK</sequence>
<dbReference type="EMBL" id="CP016779">
    <property type="protein sequence ID" value="ASY23466.1"/>
    <property type="molecule type" value="Genomic_DNA"/>
</dbReference>
<gene>
    <name evidence="2" type="ORF">B1sIIB91_00765</name>
</gene>
<dbReference type="InterPro" id="IPR029058">
    <property type="entry name" value="AB_hydrolase_fold"/>
</dbReference>
<reference evidence="2 3" key="1">
    <citation type="submission" date="2016-07" db="EMBL/GenBank/DDBJ databases">
        <title>High microdiversification within the ubiquitous acI lineage of Actinobacteria.</title>
        <authorList>
            <person name="Neuenschwander S.M."/>
            <person name="Salcher M."/>
            <person name="Ghai R."/>
            <person name="Pernthaler J."/>
        </authorList>
    </citation>
    <scope>NUCLEOTIDE SEQUENCE [LARGE SCALE GENOMIC DNA]</scope>
    <source>
        <strain evidence="2">MMS-IIB-91</strain>
    </source>
</reference>
<evidence type="ECO:0008006" key="4">
    <source>
        <dbReference type="Google" id="ProtNLM"/>
    </source>
</evidence>
<dbReference type="OrthoDB" id="7197847at2"/>
<evidence type="ECO:0000313" key="3">
    <source>
        <dbReference type="Proteomes" id="UP000217210"/>
    </source>
</evidence>
<dbReference type="RefSeq" id="WP_095687742.1">
    <property type="nucleotide sequence ID" value="NZ_CP016779.1"/>
</dbReference>
<dbReference type="Proteomes" id="UP000217210">
    <property type="component" value="Chromosome"/>
</dbReference>
<proteinExistence type="predicted"/>
<organism evidence="2 3">
    <name type="scientific">Candidatus Nanopelagicus abundans</name>
    <dbReference type="NCBI Taxonomy" id="1884916"/>
    <lineage>
        <taxon>Bacteria</taxon>
        <taxon>Bacillati</taxon>
        <taxon>Actinomycetota</taxon>
        <taxon>Actinomycetes</taxon>
        <taxon>Candidatus Nanopelagicales</taxon>
        <taxon>Candidatus Nanopelagicaceae</taxon>
        <taxon>Candidatus Nanopelagicus</taxon>
    </lineage>
</organism>
<accession>A0A249L3A8</accession>
<evidence type="ECO:0000313" key="2">
    <source>
        <dbReference type="EMBL" id="ASY23466.1"/>
    </source>
</evidence>
<dbReference type="SUPFAM" id="SSF53474">
    <property type="entry name" value="alpha/beta-Hydrolases"/>
    <property type="match status" value="1"/>
</dbReference>
<dbReference type="AlphaFoldDB" id="A0A249L3A8"/>
<feature type="chain" id="PRO_5012625650" description="Alpha/beta hydrolase" evidence="1">
    <location>
        <begin position="33"/>
        <end position="548"/>
    </location>
</feature>
<evidence type="ECO:0000256" key="1">
    <source>
        <dbReference type="SAM" id="SignalP"/>
    </source>
</evidence>
<name>A0A249L3A8_9ACTN</name>
<dbReference type="KEGG" id="nab:B1sIIB91_00765"/>
<keyword evidence="1" id="KW-0732">Signal</keyword>
<protein>
    <recommendedName>
        <fullName evidence="4">Alpha/beta hydrolase</fullName>
    </recommendedName>
</protein>
<feature type="signal peptide" evidence="1">
    <location>
        <begin position="1"/>
        <end position="32"/>
    </location>
</feature>